<evidence type="ECO:0000313" key="2">
    <source>
        <dbReference type="EMBL" id="CAK0857334.1"/>
    </source>
</evidence>
<feature type="non-terminal residue" evidence="2">
    <location>
        <position position="1"/>
    </location>
</feature>
<protein>
    <submittedName>
        <fullName evidence="2">Uncharacterized protein</fullName>
    </submittedName>
</protein>
<keyword evidence="3" id="KW-1185">Reference proteome</keyword>
<gene>
    <name evidence="2" type="ORF">PCOR1329_LOCUS47482</name>
</gene>
<comment type="caution">
    <text evidence="2">The sequence shown here is derived from an EMBL/GenBank/DDBJ whole genome shotgun (WGS) entry which is preliminary data.</text>
</comment>
<name>A0ABN9UD24_9DINO</name>
<evidence type="ECO:0000313" key="3">
    <source>
        <dbReference type="Proteomes" id="UP001189429"/>
    </source>
</evidence>
<organism evidence="2 3">
    <name type="scientific">Prorocentrum cordatum</name>
    <dbReference type="NCBI Taxonomy" id="2364126"/>
    <lineage>
        <taxon>Eukaryota</taxon>
        <taxon>Sar</taxon>
        <taxon>Alveolata</taxon>
        <taxon>Dinophyceae</taxon>
        <taxon>Prorocentrales</taxon>
        <taxon>Prorocentraceae</taxon>
        <taxon>Prorocentrum</taxon>
    </lineage>
</organism>
<dbReference type="Proteomes" id="UP001189429">
    <property type="component" value="Unassembled WGS sequence"/>
</dbReference>
<reference evidence="2" key="1">
    <citation type="submission" date="2023-10" db="EMBL/GenBank/DDBJ databases">
        <authorList>
            <person name="Chen Y."/>
            <person name="Shah S."/>
            <person name="Dougan E. K."/>
            <person name="Thang M."/>
            <person name="Chan C."/>
        </authorList>
    </citation>
    <scope>NUCLEOTIDE SEQUENCE [LARGE SCALE GENOMIC DNA]</scope>
</reference>
<evidence type="ECO:0000256" key="1">
    <source>
        <dbReference type="SAM" id="Coils"/>
    </source>
</evidence>
<accession>A0ABN9UD24</accession>
<sequence length="219" mass="23029">DPEDSSIAENGNGAVAAKWGLGGTMVTLVTPDAAHGAAGVEHPRRWPLKQALVVPDETGPPGVSGSERGELGTLPGLGAQESMDLVLEAADAARHGGRRRLGLDGSAGPGRQTDSIYESVSVQCHTDQGCICEPTTDTAKLPDMPNEISVRRGHVAATSDNQGMLADKHAWAEDKLAAHNDRFDVLETEATNAKEKAEEAKKRCQAVLHFIKVIPGMSP</sequence>
<proteinExistence type="predicted"/>
<keyword evidence="1" id="KW-0175">Coiled coil</keyword>
<feature type="coiled-coil region" evidence="1">
    <location>
        <begin position="176"/>
        <end position="203"/>
    </location>
</feature>
<dbReference type="EMBL" id="CAUYUJ010015722">
    <property type="protein sequence ID" value="CAK0857334.1"/>
    <property type="molecule type" value="Genomic_DNA"/>
</dbReference>